<evidence type="ECO:0000313" key="2">
    <source>
        <dbReference type="EMBL" id="QLG26479.1"/>
    </source>
</evidence>
<organism evidence="2 3">
    <name type="scientific">Halorarum halophilum</name>
    <dbReference type="NCBI Taxonomy" id="2743090"/>
    <lineage>
        <taxon>Archaea</taxon>
        <taxon>Methanobacteriati</taxon>
        <taxon>Methanobacteriota</taxon>
        <taxon>Stenosarchaea group</taxon>
        <taxon>Halobacteria</taxon>
        <taxon>Halobacteriales</taxon>
        <taxon>Haloferacaceae</taxon>
        <taxon>Halorarum</taxon>
    </lineage>
</organism>
<dbReference type="RefSeq" id="WP_179168054.1">
    <property type="nucleotide sequence ID" value="NZ_CP058529.1"/>
</dbReference>
<dbReference type="GeneID" id="56027668"/>
<dbReference type="InterPro" id="IPR055971">
    <property type="entry name" value="DUF7549"/>
</dbReference>
<dbReference type="EMBL" id="CP058529">
    <property type="protein sequence ID" value="QLG26479.1"/>
    <property type="molecule type" value="Genomic_DNA"/>
</dbReference>
<proteinExistence type="predicted"/>
<protein>
    <recommendedName>
        <fullName evidence="4">TIGR04206 family protein</fullName>
    </recommendedName>
</protein>
<keyword evidence="3" id="KW-1185">Reference proteome</keyword>
<feature type="transmembrane region" description="Helical" evidence="1">
    <location>
        <begin position="153"/>
        <end position="171"/>
    </location>
</feature>
<accession>A0A7D5K675</accession>
<keyword evidence="1" id="KW-1133">Transmembrane helix</keyword>
<evidence type="ECO:0008006" key="4">
    <source>
        <dbReference type="Google" id="ProtNLM"/>
    </source>
</evidence>
<dbReference type="AlphaFoldDB" id="A0A7D5K675"/>
<keyword evidence="1" id="KW-0472">Membrane</keyword>
<evidence type="ECO:0000313" key="3">
    <source>
        <dbReference type="Proteomes" id="UP000509750"/>
    </source>
</evidence>
<feature type="transmembrane region" description="Helical" evidence="1">
    <location>
        <begin position="115"/>
        <end position="141"/>
    </location>
</feature>
<dbReference type="Pfam" id="PF24417">
    <property type="entry name" value="DUF7549"/>
    <property type="match status" value="1"/>
</dbReference>
<reference evidence="2 3" key="1">
    <citation type="submission" date="2020-07" db="EMBL/GenBank/DDBJ databases">
        <title>Gai3-2, isolated from salt lake.</title>
        <authorList>
            <person name="Cui H."/>
            <person name="Shi X."/>
        </authorList>
    </citation>
    <scope>NUCLEOTIDE SEQUENCE [LARGE SCALE GENOMIC DNA]</scope>
    <source>
        <strain evidence="2 3">Gai3-2</strain>
    </source>
</reference>
<dbReference type="Proteomes" id="UP000509750">
    <property type="component" value="Chromosome"/>
</dbReference>
<dbReference type="KEGG" id="halg:HUG10_02505"/>
<name>A0A7D5K675_9EURY</name>
<gene>
    <name evidence="2" type="ORF">HUG10_02505</name>
</gene>
<sequence length="177" mass="18429">MVWVRSEYAGELAVLSTWFSALIPWNVFLGSVAGGSIVLVRFPLLEVQYAFGVPLARGTSVRDPVSAYQLQAGQTVASAYAAWLVGAALLLAAIAVSVYYYRAEERAEAWSVDPVSVLGALLAVCGVVFAVASLLLTGGFLGVDLGVGGGLDGISIPVGVVFYLTFGALLLRAEQVG</sequence>
<dbReference type="OrthoDB" id="238194at2157"/>
<keyword evidence="1" id="KW-0812">Transmembrane</keyword>
<evidence type="ECO:0000256" key="1">
    <source>
        <dbReference type="SAM" id="Phobius"/>
    </source>
</evidence>
<feature type="transmembrane region" description="Helical" evidence="1">
    <location>
        <begin position="12"/>
        <end position="39"/>
    </location>
</feature>
<feature type="transmembrane region" description="Helical" evidence="1">
    <location>
        <begin position="80"/>
        <end position="103"/>
    </location>
</feature>